<protein>
    <submittedName>
        <fullName evidence="2">Uncharacterized protein</fullName>
    </submittedName>
</protein>
<gene>
    <name evidence="2" type="ORF">KSP40_PGU004036</name>
</gene>
<evidence type="ECO:0000256" key="1">
    <source>
        <dbReference type="SAM" id="MobiDB-lite"/>
    </source>
</evidence>
<accession>A0ABR2LIZ9</accession>
<evidence type="ECO:0000313" key="2">
    <source>
        <dbReference type="EMBL" id="KAK8941878.1"/>
    </source>
</evidence>
<reference evidence="2 3" key="1">
    <citation type="journal article" date="2022" name="Nat. Plants">
        <title>Genomes of leafy and leafless Platanthera orchids illuminate the evolution of mycoheterotrophy.</title>
        <authorList>
            <person name="Li M.H."/>
            <person name="Liu K.W."/>
            <person name="Li Z."/>
            <person name="Lu H.C."/>
            <person name="Ye Q.L."/>
            <person name="Zhang D."/>
            <person name="Wang J.Y."/>
            <person name="Li Y.F."/>
            <person name="Zhong Z.M."/>
            <person name="Liu X."/>
            <person name="Yu X."/>
            <person name="Liu D.K."/>
            <person name="Tu X.D."/>
            <person name="Liu B."/>
            <person name="Hao Y."/>
            <person name="Liao X.Y."/>
            <person name="Jiang Y.T."/>
            <person name="Sun W.H."/>
            <person name="Chen J."/>
            <person name="Chen Y.Q."/>
            <person name="Ai Y."/>
            <person name="Zhai J.W."/>
            <person name="Wu S.S."/>
            <person name="Zhou Z."/>
            <person name="Hsiao Y.Y."/>
            <person name="Wu W.L."/>
            <person name="Chen Y.Y."/>
            <person name="Lin Y.F."/>
            <person name="Hsu J.L."/>
            <person name="Li C.Y."/>
            <person name="Wang Z.W."/>
            <person name="Zhao X."/>
            <person name="Zhong W.Y."/>
            <person name="Ma X.K."/>
            <person name="Ma L."/>
            <person name="Huang J."/>
            <person name="Chen G.Z."/>
            <person name="Huang M.Z."/>
            <person name="Huang L."/>
            <person name="Peng D.H."/>
            <person name="Luo Y.B."/>
            <person name="Zou S.Q."/>
            <person name="Chen S.P."/>
            <person name="Lan S."/>
            <person name="Tsai W.C."/>
            <person name="Van de Peer Y."/>
            <person name="Liu Z.J."/>
        </authorList>
    </citation>
    <scope>NUCLEOTIDE SEQUENCE [LARGE SCALE GENOMIC DNA]</scope>
    <source>
        <strain evidence="2">Lor288</strain>
    </source>
</reference>
<evidence type="ECO:0000313" key="3">
    <source>
        <dbReference type="Proteomes" id="UP001412067"/>
    </source>
</evidence>
<dbReference type="Proteomes" id="UP001412067">
    <property type="component" value="Unassembled WGS sequence"/>
</dbReference>
<feature type="region of interest" description="Disordered" evidence="1">
    <location>
        <begin position="1"/>
        <end position="33"/>
    </location>
</feature>
<proteinExistence type="predicted"/>
<sequence length="120" mass="13796">MKTFEKKERKGKKGEKVKSQHHMAQKGNTISVRLDLNRSSDSSRFNEGDRESHRMGLVRLFLIFVPYEKKGVGERYRCQGWTRLLLMLEDHGKKLGTRACRERGTLGRRASTMSLGKSGI</sequence>
<organism evidence="2 3">
    <name type="scientific">Platanthera guangdongensis</name>
    <dbReference type="NCBI Taxonomy" id="2320717"/>
    <lineage>
        <taxon>Eukaryota</taxon>
        <taxon>Viridiplantae</taxon>
        <taxon>Streptophyta</taxon>
        <taxon>Embryophyta</taxon>
        <taxon>Tracheophyta</taxon>
        <taxon>Spermatophyta</taxon>
        <taxon>Magnoliopsida</taxon>
        <taxon>Liliopsida</taxon>
        <taxon>Asparagales</taxon>
        <taxon>Orchidaceae</taxon>
        <taxon>Orchidoideae</taxon>
        <taxon>Orchideae</taxon>
        <taxon>Orchidinae</taxon>
        <taxon>Platanthera</taxon>
    </lineage>
</organism>
<keyword evidence="3" id="KW-1185">Reference proteome</keyword>
<feature type="compositionally biased region" description="Basic and acidic residues" evidence="1">
    <location>
        <begin position="1"/>
        <end position="18"/>
    </location>
</feature>
<dbReference type="EMBL" id="JBBWWR010000019">
    <property type="protein sequence ID" value="KAK8941878.1"/>
    <property type="molecule type" value="Genomic_DNA"/>
</dbReference>
<name>A0ABR2LIZ9_9ASPA</name>
<comment type="caution">
    <text evidence="2">The sequence shown here is derived from an EMBL/GenBank/DDBJ whole genome shotgun (WGS) entry which is preliminary data.</text>
</comment>